<proteinExistence type="predicted"/>
<name>A0A8S3RDW4_MYTED</name>
<protein>
    <submittedName>
        <fullName evidence="1">Uncharacterized protein</fullName>
    </submittedName>
</protein>
<reference evidence="1" key="1">
    <citation type="submission" date="2021-03" db="EMBL/GenBank/DDBJ databases">
        <authorList>
            <person name="Bekaert M."/>
        </authorList>
    </citation>
    <scope>NUCLEOTIDE SEQUENCE</scope>
</reference>
<dbReference type="Proteomes" id="UP000683360">
    <property type="component" value="Unassembled WGS sequence"/>
</dbReference>
<organism evidence="1 2">
    <name type="scientific">Mytilus edulis</name>
    <name type="common">Blue mussel</name>
    <dbReference type="NCBI Taxonomy" id="6550"/>
    <lineage>
        <taxon>Eukaryota</taxon>
        <taxon>Metazoa</taxon>
        <taxon>Spiralia</taxon>
        <taxon>Lophotrochozoa</taxon>
        <taxon>Mollusca</taxon>
        <taxon>Bivalvia</taxon>
        <taxon>Autobranchia</taxon>
        <taxon>Pteriomorphia</taxon>
        <taxon>Mytilida</taxon>
        <taxon>Mytiloidea</taxon>
        <taxon>Mytilidae</taxon>
        <taxon>Mytilinae</taxon>
        <taxon>Mytilus</taxon>
    </lineage>
</organism>
<accession>A0A8S3RDW4</accession>
<evidence type="ECO:0000313" key="2">
    <source>
        <dbReference type="Proteomes" id="UP000683360"/>
    </source>
</evidence>
<comment type="caution">
    <text evidence="1">The sequence shown here is derived from an EMBL/GenBank/DDBJ whole genome shotgun (WGS) entry which is preliminary data.</text>
</comment>
<dbReference type="AlphaFoldDB" id="A0A8S3RDW4"/>
<dbReference type="EMBL" id="CAJPWZ010001042">
    <property type="protein sequence ID" value="CAG2206137.1"/>
    <property type="molecule type" value="Genomic_DNA"/>
</dbReference>
<keyword evidence="2" id="KW-1185">Reference proteome</keyword>
<gene>
    <name evidence="1" type="ORF">MEDL_20492</name>
</gene>
<evidence type="ECO:0000313" key="1">
    <source>
        <dbReference type="EMBL" id="CAG2206137.1"/>
    </source>
</evidence>
<sequence length="185" mass="21636">MFVITEDAIKENAENRYECFGIVIPDDLLFEYIRILFDGLTKADSLKNTIDDTRCFMNSTFRVAFKTFTTQLTRGKIGNLIQTGSTDFANRIFVLTEDDIQDKTENRYERVGIVITDNLLGQYIHRWFDDLTKSYRVEDAVDENRLLMNTTCRIALRTYMRQLTKEKSVQSFRLQQVSFSTQCLS</sequence>